<dbReference type="Gene3D" id="2.60.120.260">
    <property type="entry name" value="Galactose-binding domain-like"/>
    <property type="match status" value="1"/>
</dbReference>
<dbReference type="InterPro" id="IPR013830">
    <property type="entry name" value="SGNH_hydro"/>
</dbReference>
<accession>A0A1H7PME4</accession>
<dbReference type="AlphaFoldDB" id="A0A1H7PME4"/>
<dbReference type="InterPro" id="IPR040794">
    <property type="entry name" value="CE2_N"/>
</dbReference>
<dbReference type="PANTHER" id="PTHR37834">
    <property type="entry name" value="GDSL-LIKE LIPASE/ACYLHYDROLASE DOMAIN PROTEIN (AFU_ORTHOLOGUE AFUA_2G00620)"/>
    <property type="match status" value="1"/>
</dbReference>
<feature type="chain" id="PRO_5038663618" evidence="2">
    <location>
        <begin position="21"/>
        <end position="396"/>
    </location>
</feature>
<dbReference type="InterPro" id="IPR052762">
    <property type="entry name" value="PCW_deacetylase/CE"/>
</dbReference>
<dbReference type="SUPFAM" id="SSF52266">
    <property type="entry name" value="SGNH hydrolase"/>
    <property type="match status" value="1"/>
</dbReference>
<sequence length="396" mass="43333">MKKRSVIMLCALALSIFATGCGKSVSDEKDSTSSSQVTEEKGMKGTRLTEENAKLIGRTYLNDEGTLWCALSGSGAEFEFTGKNLDILIESDKVTSTGPREHYSRLAIYVDGERVVDDMLNDNIKKYSPIQGDTEVTKTVKIVKLSETAMSCFGILPINLEGGASIKPTEAKPHKIEFIGDSITCGYGVDDEEPTHTFATSTEDVTKAYAYKTAQALGADYSMFSISGWGIISGWTGDGTQHPEQQIPLYYEKQAFSYGGFNDVEAQSVDWDFGRYQPDLVVINLGTNDESYCKTDEEKRAAYVAGYVEFLKTVRKNNPDSRILCVLGIMGDALYPCVEQAVADYSAETGDTNISAFHLEPQKPEDGLAADYHPTETTHTKAAEALTAEIKSVMGW</sequence>
<dbReference type="InterPro" id="IPR036514">
    <property type="entry name" value="SGNH_hydro_sf"/>
</dbReference>
<dbReference type="PROSITE" id="PS51257">
    <property type="entry name" value="PROKAR_LIPOPROTEIN"/>
    <property type="match status" value="1"/>
</dbReference>
<feature type="region of interest" description="Disordered" evidence="1">
    <location>
        <begin position="23"/>
        <end position="46"/>
    </location>
</feature>
<evidence type="ECO:0000256" key="1">
    <source>
        <dbReference type="SAM" id="MobiDB-lite"/>
    </source>
</evidence>
<dbReference type="GO" id="GO:0052689">
    <property type="term" value="F:carboxylic ester hydrolase activity"/>
    <property type="evidence" value="ECO:0007669"/>
    <property type="project" value="InterPro"/>
</dbReference>
<dbReference type="EMBL" id="FOAT01000023">
    <property type="protein sequence ID" value="SEL36980.1"/>
    <property type="molecule type" value="Genomic_DNA"/>
</dbReference>
<feature type="domain" description="Carbohydrate esterase 2 N-terminal" evidence="4">
    <location>
        <begin position="56"/>
        <end position="167"/>
    </location>
</feature>
<evidence type="ECO:0000313" key="5">
    <source>
        <dbReference type="EMBL" id="SEL36980.1"/>
    </source>
</evidence>
<proteinExistence type="predicted"/>
<dbReference type="PANTHER" id="PTHR37834:SF2">
    <property type="entry name" value="ESTERASE, SGNH HYDROLASE-TYPE"/>
    <property type="match status" value="1"/>
</dbReference>
<reference evidence="5 6" key="1">
    <citation type="submission" date="2016-10" db="EMBL/GenBank/DDBJ databases">
        <authorList>
            <person name="de Groot N.N."/>
        </authorList>
    </citation>
    <scope>NUCLEOTIDE SEQUENCE [LARGE SCALE GENOMIC DNA]</scope>
    <source>
        <strain evidence="5 6">KH2T6</strain>
    </source>
</reference>
<keyword evidence="5" id="KW-0378">Hydrolase</keyword>
<dbReference type="InterPro" id="IPR037461">
    <property type="entry name" value="CtCE2-like_dom"/>
</dbReference>
<dbReference type="Proteomes" id="UP000186015">
    <property type="component" value="Unassembled WGS sequence"/>
</dbReference>
<evidence type="ECO:0000313" key="6">
    <source>
        <dbReference type="Proteomes" id="UP000186015"/>
    </source>
</evidence>
<dbReference type="Pfam" id="PF17996">
    <property type="entry name" value="CE2_N"/>
    <property type="match status" value="1"/>
</dbReference>
<feature type="domain" description="SGNH hydrolase-type esterase" evidence="3">
    <location>
        <begin position="178"/>
        <end position="379"/>
    </location>
</feature>
<evidence type="ECO:0000259" key="4">
    <source>
        <dbReference type="Pfam" id="PF17996"/>
    </source>
</evidence>
<evidence type="ECO:0000256" key="2">
    <source>
        <dbReference type="SAM" id="SignalP"/>
    </source>
</evidence>
<dbReference type="Gene3D" id="3.40.50.1110">
    <property type="entry name" value="SGNH hydrolase"/>
    <property type="match status" value="1"/>
</dbReference>
<dbReference type="Pfam" id="PF13472">
    <property type="entry name" value="Lipase_GDSL_2"/>
    <property type="match status" value="1"/>
</dbReference>
<name>A0A1H7PME4_RUMAL</name>
<dbReference type="RefSeq" id="WP_081350594.1">
    <property type="nucleotide sequence ID" value="NZ_FOAT01000023.1"/>
</dbReference>
<dbReference type="CDD" id="cd01831">
    <property type="entry name" value="Endoglucanase_E_like"/>
    <property type="match status" value="1"/>
</dbReference>
<organism evidence="5 6">
    <name type="scientific">Ruminococcus albus</name>
    <dbReference type="NCBI Taxonomy" id="1264"/>
    <lineage>
        <taxon>Bacteria</taxon>
        <taxon>Bacillati</taxon>
        <taxon>Bacillota</taxon>
        <taxon>Clostridia</taxon>
        <taxon>Eubacteriales</taxon>
        <taxon>Oscillospiraceae</taxon>
        <taxon>Ruminococcus</taxon>
    </lineage>
</organism>
<evidence type="ECO:0000259" key="3">
    <source>
        <dbReference type="Pfam" id="PF13472"/>
    </source>
</evidence>
<gene>
    <name evidence="5" type="ORF">SAMN05216469_12318</name>
</gene>
<feature type="signal peptide" evidence="2">
    <location>
        <begin position="1"/>
        <end position="20"/>
    </location>
</feature>
<dbReference type="OrthoDB" id="9801375at2"/>
<keyword evidence="2" id="KW-0732">Signal</keyword>
<protein>
    <submittedName>
        <fullName evidence="5">GDSL-like Lipase/Acylhydrolase family protein</fullName>
    </submittedName>
</protein>